<dbReference type="EMBL" id="CH476597">
    <property type="protein sequence ID" value="EAU36157.1"/>
    <property type="molecule type" value="Genomic_DNA"/>
</dbReference>
<dbReference type="InterPro" id="IPR024078">
    <property type="entry name" value="LmbE-like_dom_sf"/>
</dbReference>
<comment type="similarity">
    <text evidence="1">Belongs to the PIGL family.</text>
</comment>
<dbReference type="eggNOG" id="ENOG502RYDG">
    <property type="taxonomic scope" value="Eukaryota"/>
</dbReference>
<sequence length="357" mass="38646">MKPSSFILSLALAATATAQTINIVAHEDDDLLFLSPDLLSEFEEGRSVRTIFLTAGDAGNDESYWLGREEGSKAAYAEMSGVDNSWTQTDAGIDGFSIPLFTLNGNPDVSLVFLRLPDGNDGGEGFGGRGSLQQLWEGTIDSLTSFTDSSYDRDSLVDVLRQLLDDFDHDRVNTQDFVHDYGDGDHSDHHTTAYFVREAVDDCGNGQVTAYMGYPVVSNPQNVEDGELYQKTDAFYTYGLYDRNVCNSEETCSGRDEAAWLLRQYQVEQFEQPTCENENENEENRIASTSGAVKSSAVHSQPVIPHATETVAQSSSVAVPSETAAPTQLLFTGGSGKNVISGGVCIVVAVLSVIALV</sequence>
<feature type="chain" id="PRO_5004170605" description="N-acetylglucosaminylphosphatidylinositol deacetylase" evidence="4">
    <location>
        <begin position="19"/>
        <end position="357"/>
    </location>
</feature>
<dbReference type="STRING" id="341663.Q0CTV1"/>
<keyword evidence="4" id="KW-0732">Signal</keyword>
<organism evidence="5 6">
    <name type="scientific">Aspergillus terreus (strain NIH 2624 / FGSC A1156)</name>
    <dbReference type="NCBI Taxonomy" id="341663"/>
    <lineage>
        <taxon>Eukaryota</taxon>
        <taxon>Fungi</taxon>
        <taxon>Dikarya</taxon>
        <taxon>Ascomycota</taxon>
        <taxon>Pezizomycotina</taxon>
        <taxon>Eurotiomycetes</taxon>
        <taxon>Eurotiomycetidae</taxon>
        <taxon>Eurotiales</taxon>
        <taxon>Aspergillaceae</taxon>
        <taxon>Aspergillus</taxon>
        <taxon>Aspergillus subgen. Circumdati</taxon>
    </lineage>
</organism>
<dbReference type="Gene3D" id="3.40.50.10320">
    <property type="entry name" value="LmbE-like"/>
    <property type="match status" value="1"/>
</dbReference>
<dbReference type="PANTHER" id="PTHR12993">
    <property type="entry name" value="N-ACETYLGLUCOSAMINYL-PHOSPHATIDYLINOSITOL DE-N-ACETYLASE-RELATED"/>
    <property type="match status" value="1"/>
</dbReference>
<reference evidence="6" key="1">
    <citation type="submission" date="2005-09" db="EMBL/GenBank/DDBJ databases">
        <title>Annotation of the Aspergillus terreus NIH2624 genome.</title>
        <authorList>
            <person name="Birren B.W."/>
            <person name="Lander E.S."/>
            <person name="Galagan J.E."/>
            <person name="Nusbaum C."/>
            <person name="Devon K."/>
            <person name="Henn M."/>
            <person name="Ma L.-J."/>
            <person name="Jaffe D.B."/>
            <person name="Butler J."/>
            <person name="Alvarez P."/>
            <person name="Gnerre S."/>
            <person name="Grabherr M."/>
            <person name="Kleber M."/>
            <person name="Mauceli E.W."/>
            <person name="Brockman W."/>
            <person name="Rounsley S."/>
            <person name="Young S.K."/>
            <person name="LaButti K."/>
            <person name="Pushparaj V."/>
            <person name="DeCaprio D."/>
            <person name="Crawford M."/>
            <person name="Koehrsen M."/>
            <person name="Engels R."/>
            <person name="Montgomery P."/>
            <person name="Pearson M."/>
            <person name="Howarth C."/>
            <person name="Larson L."/>
            <person name="Luoma S."/>
            <person name="White J."/>
            <person name="Alvarado L."/>
            <person name="Kodira C.D."/>
            <person name="Zeng Q."/>
            <person name="Oleary S."/>
            <person name="Yandava C."/>
            <person name="Denning D.W."/>
            <person name="Nierman W.C."/>
            <person name="Milne T."/>
            <person name="Madden K."/>
        </authorList>
    </citation>
    <scope>NUCLEOTIDE SEQUENCE [LARGE SCALE GENOMIC DNA]</scope>
    <source>
        <strain evidence="6">NIH 2624 / FGSC A1156</strain>
    </source>
</reference>
<dbReference type="AlphaFoldDB" id="Q0CTV1"/>
<protein>
    <recommendedName>
        <fullName evidence="2">N-acetylglucosaminylphosphatidylinositol deacetylase</fullName>
        <ecNumber evidence="2">3.5.1.89</ecNumber>
    </recommendedName>
</protein>
<evidence type="ECO:0000256" key="2">
    <source>
        <dbReference type="ARBA" id="ARBA00012176"/>
    </source>
</evidence>
<dbReference type="GO" id="GO:0005783">
    <property type="term" value="C:endoplasmic reticulum"/>
    <property type="evidence" value="ECO:0007669"/>
    <property type="project" value="TreeGrafter"/>
</dbReference>
<dbReference type="VEuPathDB" id="FungiDB:ATEG_02883"/>
<evidence type="ECO:0000313" key="5">
    <source>
        <dbReference type="EMBL" id="EAU36157.1"/>
    </source>
</evidence>
<evidence type="ECO:0000256" key="1">
    <source>
        <dbReference type="ARBA" id="ARBA00006066"/>
    </source>
</evidence>
<keyword evidence="3" id="KW-0812">Transmembrane</keyword>
<dbReference type="SUPFAM" id="SSF102588">
    <property type="entry name" value="LmbE-like"/>
    <property type="match status" value="1"/>
</dbReference>
<dbReference type="PANTHER" id="PTHR12993:SF23">
    <property type="entry name" value="N-ACETYLGLUCOSAMINYLPHOSPHATIDYLINOSITOL DEACETYLASE"/>
    <property type="match status" value="1"/>
</dbReference>
<feature type="signal peptide" evidence="4">
    <location>
        <begin position="1"/>
        <end position="18"/>
    </location>
</feature>
<gene>
    <name evidence="5" type="ORF">ATEG_02883</name>
</gene>
<feature type="transmembrane region" description="Helical" evidence="3">
    <location>
        <begin position="339"/>
        <end position="356"/>
    </location>
</feature>
<evidence type="ECO:0000256" key="3">
    <source>
        <dbReference type="SAM" id="Phobius"/>
    </source>
</evidence>
<keyword evidence="3" id="KW-1133">Transmembrane helix</keyword>
<dbReference type="OrthoDB" id="203440at2759"/>
<evidence type="ECO:0000313" key="6">
    <source>
        <dbReference type="Proteomes" id="UP000007963"/>
    </source>
</evidence>
<accession>Q0CTV1</accession>
<dbReference type="EC" id="3.5.1.89" evidence="2"/>
<dbReference type="GO" id="GO:0000225">
    <property type="term" value="F:N-acetylglucosaminylphosphatidylinositol deacetylase activity"/>
    <property type="evidence" value="ECO:0007669"/>
    <property type="project" value="UniProtKB-EC"/>
</dbReference>
<dbReference type="OMA" id="KLWQSEI"/>
<name>Q0CTV1_ASPTN</name>
<dbReference type="Pfam" id="PF02585">
    <property type="entry name" value="PIG-L"/>
    <property type="match status" value="1"/>
</dbReference>
<dbReference type="HOGENOM" id="CLU_066463_0_0_1"/>
<dbReference type="GeneID" id="4317632"/>
<dbReference type="Proteomes" id="UP000007963">
    <property type="component" value="Unassembled WGS sequence"/>
</dbReference>
<dbReference type="RefSeq" id="XP_001212061.1">
    <property type="nucleotide sequence ID" value="XM_001212061.1"/>
</dbReference>
<dbReference type="InterPro" id="IPR003737">
    <property type="entry name" value="GlcNAc_PI_deacetylase-related"/>
</dbReference>
<proteinExistence type="inferred from homology"/>
<keyword evidence="3" id="KW-0472">Membrane</keyword>
<evidence type="ECO:0000256" key="4">
    <source>
        <dbReference type="SAM" id="SignalP"/>
    </source>
</evidence>